<proteinExistence type="predicted"/>
<keyword evidence="2" id="KW-1185">Reference proteome</keyword>
<dbReference type="WBParaSite" id="TCONS_00012942.p1">
    <property type="protein sequence ID" value="TCONS_00012942.p1"/>
    <property type="gene ID" value="XLOC_008711"/>
</dbReference>
<dbReference type="WBParaSite" id="TCONS_00016171.p1">
    <property type="protein sequence ID" value="TCONS_00016171.p1"/>
    <property type="gene ID" value="XLOC_010823"/>
</dbReference>
<dbReference type="InterPro" id="IPR001263">
    <property type="entry name" value="PI3K_accessory_dom"/>
</dbReference>
<name>A0AAF5DI10_STRER</name>
<dbReference type="Gene3D" id="1.25.40.70">
    <property type="entry name" value="Phosphatidylinositol 3-kinase, accessory domain (PIK)"/>
    <property type="match status" value="1"/>
</dbReference>
<dbReference type="InterPro" id="IPR016024">
    <property type="entry name" value="ARM-type_fold"/>
</dbReference>
<dbReference type="Proteomes" id="UP000035681">
    <property type="component" value="Unplaced"/>
</dbReference>
<feature type="domain" description="PIK helical" evidence="1">
    <location>
        <begin position="137"/>
        <end position="184"/>
    </location>
</feature>
<evidence type="ECO:0000313" key="4">
    <source>
        <dbReference type="WBParaSite" id="TCONS_00016171.p1"/>
    </source>
</evidence>
<sequence length="184" mass="22232">MITNAYSGNITESKFGNYYKYMNYKLIGTCVYGFFEQCSSRQGITESRKLRNYLIFKFEVIFYMKNQTFDYNIISRNFNTLSSDDKGILREIYLKYKYSYELSLNEEEVIWYKRYYLMEKPKELSIVLRLNVKLSIPYYPNNKVKKFAISILRKTSNEIIFRMILLLIQCVCYELYNSCKLTQF</sequence>
<protein>
    <recommendedName>
        <fullName evidence="1">PIK helical domain-containing protein</fullName>
    </recommendedName>
</protein>
<accession>A0AAF5DI10</accession>
<reference evidence="3 4" key="1">
    <citation type="submission" date="2024-02" db="UniProtKB">
        <authorList>
            <consortium name="WormBaseParasite"/>
        </authorList>
    </citation>
    <scope>IDENTIFICATION</scope>
</reference>
<dbReference type="Pfam" id="PF00613">
    <property type="entry name" value="PI3Ka"/>
    <property type="match status" value="1"/>
</dbReference>
<dbReference type="AlphaFoldDB" id="A0AAF5DI10"/>
<dbReference type="SUPFAM" id="SSF48371">
    <property type="entry name" value="ARM repeat"/>
    <property type="match status" value="1"/>
</dbReference>
<evidence type="ECO:0000259" key="1">
    <source>
        <dbReference type="Pfam" id="PF00613"/>
    </source>
</evidence>
<dbReference type="InterPro" id="IPR042236">
    <property type="entry name" value="PI3K_accessory_sf"/>
</dbReference>
<evidence type="ECO:0000313" key="3">
    <source>
        <dbReference type="WBParaSite" id="TCONS_00012942.p1"/>
    </source>
</evidence>
<evidence type="ECO:0000313" key="2">
    <source>
        <dbReference type="Proteomes" id="UP000035681"/>
    </source>
</evidence>
<organism evidence="2 3">
    <name type="scientific">Strongyloides stercoralis</name>
    <name type="common">Threadworm</name>
    <dbReference type="NCBI Taxonomy" id="6248"/>
    <lineage>
        <taxon>Eukaryota</taxon>
        <taxon>Metazoa</taxon>
        <taxon>Ecdysozoa</taxon>
        <taxon>Nematoda</taxon>
        <taxon>Chromadorea</taxon>
        <taxon>Rhabditida</taxon>
        <taxon>Tylenchina</taxon>
        <taxon>Panagrolaimomorpha</taxon>
        <taxon>Strongyloidoidea</taxon>
        <taxon>Strongyloididae</taxon>
        <taxon>Strongyloides</taxon>
    </lineage>
</organism>